<evidence type="ECO:0000313" key="2">
    <source>
        <dbReference type="EMBL" id="SHO66913.1"/>
    </source>
</evidence>
<dbReference type="GO" id="GO:0005976">
    <property type="term" value="P:polysaccharide metabolic process"/>
    <property type="evidence" value="ECO:0007669"/>
    <property type="project" value="InterPro"/>
</dbReference>
<protein>
    <submittedName>
        <fullName evidence="3">Mannose-6-phosphate isomerase, cupin superfamily</fullName>
    </submittedName>
</protein>
<dbReference type="InterPro" id="IPR051161">
    <property type="entry name" value="Mannose-6P_isomerase_type2"/>
</dbReference>
<dbReference type="RefSeq" id="WP_139282581.1">
    <property type="nucleotide sequence ID" value="NZ_FRXO01000009.1"/>
</dbReference>
<dbReference type="PANTHER" id="PTHR46390">
    <property type="entry name" value="MANNOSE-1-PHOSPHATE GUANYLYLTRANSFERASE"/>
    <property type="match status" value="1"/>
</dbReference>
<dbReference type="OrthoDB" id="9806359at2"/>
<dbReference type="SUPFAM" id="SSF51182">
    <property type="entry name" value="RmlC-like cupins"/>
    <property type="match status" value="1"/>
</dbReference>
<dbReference type="Proteomes" id="UP000186406">
    <property type="component" value="Unassembled WGS sequence"/>
</dbReference>
<dbReference type="GO" id="GO:0009298">
    <property type="term" value="P:GDP-mannose biosynthetic process"/>
    <property type="evidence" value="ECO:0007669"/>
    <property type="project" value="TreeGrafter"/>
</dbReference>
<keyword evidence="4" id="KW-1185">Reference proteome</keyword>
<organism evidence="3 4">
    <name type="scientific">Pseudoxanthobacter soli DSM 19599</name>
    <dbReference type="NCBI Taxonomy" id="1123029"/>
    <lineage>
        <taxon>Bacteria</taxon>
        <taxon>Pseudomonadati</taxon>
        <taxon>Pseudomonadota</taxon>
        <taxon>Alphaproteobacteria</taxon>
        <taxon>Hyphomicrobiales</taxon>
        <taxon>Segnochrobactraceae</taxon>
        <taxon>Pseudoxanthobacter</taxon>
    </lineage>
</organism>
<dbReference type="Pfam" id="PF01050">
    <property type="entry name" value="MannoseP_isomer"/>
    <property type="match status" value="1"/>
</dbReference>
<dbReference type="FunFam" id="2.60.120.10:FF:000032">
    <property type="entry name" value="Mannose-1-phosphate guanylyltransferase/mannose-6-phosphate isomerase"/>
    <property type="match status" value="1"/>
</dbReference>
<dbReference type="PANTHER" id="PTHR46390:SF1">
    <property type="entry name" value="MANNOSE-1-PHOSPHATE GUANYLYLTRANSFERASE"/>
    <property type="match status" value="1"/>
</dbReference>
<gene>
    <name evidence="2" type="ORF">SAMN02745172_03575</name>
    <name evidence="3" type="ORF">SAMN02745172_04392</name>
</gene>
<dbReference type="EMBL" id="FRXO01000009">
    <property type="protein sequence ID" value="SHO66913.1"/>
    <property type="molecule type" value="Genomic_DNA"/>
</dbReference>
<name>A0A1M7ZS56_9HYPH</name>
<dbReference type="GO" id="GO:0016853">
    <property type="term" value="F:isomerase activity"/>
    <property type="evidence" value="ECO:0007669"/>
    <property type="project" value="UniProtKB-KW"/>
</dbReference>
<dbReference type="GO" id="GO:0004475">
    <property type="term" value="F:mannose-1-phosphate guanylyltransferase (GTP) activity"/>
    <property type="evidence" value="ECO:0007669"/>
    <property type="project" value="TreeGrafter"/>
</dbReference>
<proteinExistence type="predicted"/>
<dbReference type="AlphaFoldDB" id="A0A1M7ZS56"/>
<dbReference type="InterPro" id="IPR001538">
    <property type="entry name" value="Man6P_isomerase-2_C"/>
</dbReference>
<dbReference type="InterPro" id="IPR011051">
    <property type="entry name" value="RmlC_Cupin_sf"/>
</dbReference>
<sequence>DGHAAATHTVRVHRPWGFYQSIHNGDRFQVKRITVKPGEKLSLQKHYHRAEHWVVVNGTAIVTRDDDKILLRENESIFLPLGCVHRLENPGKVPLNLIEVQSGPYLGEDDIVRIEDIYARPEFETSKR</sequence>
<feature type="non-terminal residue" evidence="3">
    <location>
        <position position="1"/>
    </location>
</feature>
<dbReference type="Gene3D" id="2.60.120.10">
    <property type="entry name" value="Jelly Rolls"/>
    <property type="match status" value="1"/>
</dbReference>
<feature type="domain" description="Mannose-6-phosphate isomerase type II C-terminal" evidence="1">
    <location>
        <begin position="6"/>
        <end position="116"/>
    </location>
</feature>
<keyword evidence="3" id="KW-0413">Isomerase</keyword>
<evidence type="ECO:0000259" key="1">
    <source>
        <dbReference type="Pfam" id="PF01050"/>
    </source>
</evidence>
<evidence type="ECO:0000313" key="4">
    <source>
        <dbReference type="Proteomes" id="UP000186406"/>
    </source>
</evidence>
<dbReference type="EMBL" id="FRXO01000018">
    <property type="protein sequence ID" value="SHO67711.1"/>
    <property type="molecule type" value="Genomic_DNA"/>
</dbReference>
<dbReference type="CDD" id="cd02213">
    <property type="entry name" value="cupin_PMI_typeII_C"/>
    <property type="match status" value="1"/>
</dbReference>
<evidence type="ECO:0000313" key="3">
    <source>
        <dbReference type="EMBL" id="SHO67711.1"/>
    </source>
</evidence>
<accession>A0A1M7ZS56</accession>
<dbReference type="InterPro" id="IPR014710">
    <property type="entry name" value="RmlC-like_jellyroll"/>
</dbReference>
<reference evidence="3 4" key="1">
    <citation type="submission" date="2016-12" db="EMBL/GenBank/DDBJ databases">
        <authorList>
            <person name="Song W.-J."/>
            <person name="Kurnit D.M."/>
        </authorList>
    </citation>
    <scope>NUCLEOTIDE SEQUENCE [LARGE SCALE GENOMIC DNA]</scope>
    <source>
        <strain evidence="3 4">DSM 19599</strain>
    </source>
</reference>